<dbReference type="Gene3D" id="2.60.120.10">
    <property type="entry name" value="Jelly Rolls"/>
    <property type="match status" value="1"/>
</dbReference>
<proteinExistence type="predicted"/>
<dbReference type="InterPro" id="IPR003313">
    <property type="entry name" value="AraC-bd"/>
</dbReference>
<dbReference type="SUPFAM" id="SSF51182">
    <property type="entry name" value="RmlC-like cupins"/>
    <property type="match status" value="1"/>
</dbReference>
<keyword evidence="1" id="KW-0805">Transcription regulation</keyword>
<organism evidence="5 6">
    <name type="scientific">Fusicatenibacter saccharivorans</name>
    <dbReference type="NCBI Taxonomy" id="1150298"/>
    <lineage>
        <taxon>Bacteria</taxon>
        <taxon>Bacillati</taxon>
        <taxon>Bacillota</taxon>
        <taxon>Clostridia</taxon>
        <taxon>Lachnospirales</taxon>
        <taxon>Lachnospiraceae</taxon>
        <taxon>Fusicatenibacter</taxon>
    </lineage>
</organism>
<dbReference type="PANTHER" id="PTHR43280">
    <property type="entry name" value="ARAC-FAMILY TRANSCRIPTIONAL REGULATOR"/>
    <property type="match status" value="1"/>
</dbReference>
<evidence type="ECO:0000259" key="4">
    <source>
        <dbReference type="PROSITE" id="PS01124"/>
    </source>
</evidence>
<accession>A0A174HBE6</accession>
<dbReference type="SMART" id="SM00342">
    <property type="entry name" value="HTH_ARAC"/>
    <property type="match status" value="1"/>
</dbReference>
<dbReference type="SUPFAM" id="SSF46689">
    <property type="entry name" value="Homeodomain-like"/>
    <property type="match status" value="1"/>
</dbReference>
<keyword evidence="3" id="KW-0804">Transcription</keyword>
<dbReference type="GO" id="GO:0003700">
    <property type="term" value="F:DNA-binding transcription factor activity"/>
    <property type="evidence" value="ECO:0007669"/>
    <property type="project" value="InterPro"/>
</dbReference>
<dbReference type="Pfam" id="PF12833">
    <property type="entry name" value="HTH_18"/>
    <property type="match status" value="1"/>
</dbReference>
<dbReference type="InterPro" id="IPR011051">
    <property type="entry name" value="RmlC_Cupin_sf"/>
</dbReference>
<name>A0A174HBE6_9FIRM</name>
<dbReference type="Gene3D" id="1.10.10.60">
    <property type="entry name" value="Homeodomain-like"/>
    <property type="match status" value="2"/>
</dbReference>
<evidence type="ECO:0000313" key="5">
    <source>
        <dbReference type="EMBL" id="CUO70548.1"/>
    </source>
</evidence>
<protein>
    <submittedName>
        <fullName evidence="5">Uncharacterized HTH-type transcriptional regulator ypdC</fullName>
    </submittedName>
</protein>
<dbReference type="Proteomes" id="UP000095709">
    <property type="component" value="Unassembled WGS sequence"/>
</dbReference>
<keyword evidence="2" id="KW-0238">DNA-binding</keyword>
<gene>
    <name evidence="5" type="primary">ypdC_2</name>
    <name evidence="5" type="ORF">ERS852498_00286</name>
</gene>
<dbReference type="GO" id="GO:0043565">
    <property type="term" value="F:sequence-specific DNA binding"/>
    <property type="evidence" value="ECO:0007669"/>
    <property type="project" value="InterPro"/>
</dbReference>
<evidence type="ECO:0000256" key="1">
    <source>
        <dbReference type="ARBA" id="ARBA00023015"/>
    </source>
</evidence>
<evidence type="ECO:0000256" key="3">
    <source>
        <dbReference type="ARBA" id="ARBA00023163"/>
    </source>
</evidence>
<reference evidence="5 6" key="1">
    <citation type="submission" date="2015-09" db="EMBL/GenBank/DDBJ databases">
        <authorList>
            <consortium name="Pathogen Informatics"/>
        </authorList>
    </citation>
    <scope>NUCLEOTIDE SEQUENCE [LARGE SCALE GENOMIC DNA]</scope>
    <source>
        <strain evidence="5 6">2789STDY5834885</strain>
    </source>
</reference>
<dbReference type="InterPro" id="IPR009057">
    <property type="entry name" value="Homeodomain-like_sf"/>
</dbReference>
<dbReference type="AlphaFoldDB" id="A0A174HBE6"/>
<evidence type="ECO:0000256" key="2">
    <source>
        <dbReference type="ARBA" id="ARBA00023125"/>
    </source>
</evidence>
<dbReference type="InterPro" id="IPR014710">
    <property type="entry name" value="RmlC-like_jellyroll"/>
</dbReference>
<dbReference type="InterPro" id="IPR018060">
    <property type="entry name" value="HTH_AraC"/>
</dbReference>
<dbReference type="RefSeq" id="WP_055265076.1">
    <property type="nucleotide sequence ID" value="NZ_CZAL01000001.1"/>
</dbReference>
<dbReference type="EMBL" id="CZAL01000001">
    <property type="protein sequence ID" value="CUO70548.1"/>
    <property type="molecule type" value="Genomic_DNA"/>
</dbReference>
<dbReference type="PANTHER" id="PTHR43280:SF28">
    <property type="entry name" value="HTH-TYPE TRANSCRIPTIONAL ACTIVATOR RHAS"/>
    <property type="match status" value="1"/>
</dbReference>
<dbReference type="PROSITE" id="PS01124">
    <property type="entry name" value="HTH_ARAC_FAMILY_2"/>
    <property type="match status" value="1"/>
</dbReference>
<dbReference type="CDD" id="cd02208">
    <property type="entry name" value="cupin_RmlC-like"/>
    <property type="match status" value="1"/>
</dbReference>
<sequence length="291" mass="34222">MPRKDHLPRQTRQEHITLQPNRSIEFRVTDDFGSFSPPHWHDALEIIYILEGSSIVTLSDRTKTVLPGQFLLINSGRIHTARCPSTGNRSILMQIPDAFLANYLPDPSQLWFSIDYDSTNPEVQKNISQFRRLLLSMMQLHEKMPDGYLLTFQRELFTFLDLLYTKFSEKSPLAHHPMSSRTQTRLDTILTYTQENYQRPITLKEAADVVSLQPEYFCRFFRQNMETTYLEYLNSYRLSRIYRDLIATDLPVGTLAEKHGFTNDKLFHRLFRERFHTTPLQLRKAAREKGS</sequence>
<feature type="domain" description="HTH araC/xylS-type" evidence="4">
    <location>
        <begin position="187"/>
        <end position="285"/>
    </location>
</feature>
<dbReference type="Pfam" id="PF02311">
    <property type="entry name" value="AraC_binding"/>
    <property type="match status" value="1"/>
</dbReference>
<evidence type="ECO:0000313" key="6">
    <source>
        <dbReference type="Proteomes" id="UP000095709"/>
    </source>
</evidence>